<dbReference type="InterPro" id="IPR018535">
    <property type="entry name" value="DUF1996"/>
</dbReference>
<evidence type="ECO:0000313" key="5">
    <source>
        <dbReference type="Proteomes" id="UP000603708"/>
    </source>
</evidence>
<feature type="signal peptide" evidence="2">
    <location>
        <begin position="1"/>
        <end position="30"/>
    </location>
</feature>
<evidence type="ECO:0000313" key="4">
    <source>
        <dbReference type="EMBL" id="GHH88987.1"/>
    </source>
</evidence>
<evidence type="ECO:0000256" key="1">
    <source>
        <dbReference type="SAM" id="MobiDB-lite"/>
    </source>
</evidence>
<feature type="chain" id="PRO_5038647559" description="DUF1996 domain-containing protein" evidence="2">
    <location>
        <begin position="31"/>
        <end position="372"/>
    </location>
</feature>
<reference evidence="4" key="1">
    <citation type="journal article" date="2014" name="Int. J. Syst. Evol. Microbiol.">
        <title>Complete genome sequence of Corynebacterium casei LMG S-19264T (=DSM 44701T), isolated from a smear-ripened cheese.</title>
        <authorList>
            <consortium name="US DOE Joint Genome Institute (JGI-PGF)"/>
            <person name="Walter F."/>
            <person name="Albersmeier A."/>
            <person name="Kalinowski J."/>
            <person name="Ruckert C."/>
        </authorList>
    </citation>
    <scope>NUCLEOTIDE SEQUENCE</scope>
    <source>
        <strain evidence="4">JCM 5069</strain>
    </source>
</reference>
<name>A0A919GQM8_9ACTN</name>
<dbReference type="PANTHER" id="PTHR43662">
    <property type="match status" value="1"/>
</dbReference>
<dbReference type="EMBL" id="BNCD01000049">
    <property type="protein sequence ID" value="GHH88987.1"/>
    <property type="molecule type" value="Genomic_DNA"/>
</dbReference>
<dbReference type="PANTHER" id="PTHR43662:SF3">
    <property type="entry name" value="DOMAIN PROTEIN, PUTATIVE (AFU_ORTHOLOGUE AFUA_6G11970)-RELATED"/>
    <property type="match status" value="1"/>
</dbReference>
<proteinExistence type="predicted"/>
<keyword evidence="2" id="KW-0732">Signal</keyword>
<gene>
    <name evidence="4" type="ORF">GCM10018793_70600</name>
</gene>
<comment type="caution">
    <text evidence="4">The sequence shown here is derived from an EMBL/GenBank/DDBJ whole genome shotgun (WGS) entry which is preliminary data.</text>
</comment>
<feature type="region of interest" description="Disordered" evidence="1">
    <location>
        <begin position="56"/>
        <end position="77"/>
    </location>
</feature>
<reference evidence="4" key="2">
    <citation type="submission" date="2020-09" db="EMBL/GenBank/DDBJ databases">
        <authorList>
            <person name="Sun Q."/>
            <person name="Ohkuma M."/>
        </authorList>
    </citation>
    <scope>NUCLEOTIDE SEQUENCE</scope>
    <source>
        <strain evidence="4">JCM 5069</strain>
    </source>
</reference>
<dbReference type="AlphaFoldDB" id="A0A919GQM8"/>
<evidence type="ECO:0000256" key="2">
    <source>
        <dbReference type="SAM" id="SignalP"/>
    </source>
</evidence>
<sequence>MSWRSKALTGLLLSTALALTTVGISQVATAGGVPGDPAAVRAAAGTGHDAAVRHPAGTAHAMPASVRASGDDPDGDGYIMADPPVTGVVPSTANPPHAYFHEFQAKCAPNHTAPDDPIVYPGQPGKSHDHTFMGNTLTNANTTMGSLDQGGTTCNAVGDKSAYWMPTLYKGDQKIMPIGPQTIYYKAGVTDYTSVRPFPKGLRYVVGNPMQSKDEFQHLKGTVEGWECGESYHNWDFPASCPTSRDTQLNLRLQAPSCWDGIHLDTPDHQSHMAYPTASGANYNACPADHPVALPMIEFKMAWPVNGDMSQVRLASGAGFSFHYDFMNGWDAATLQAMVTHCVNGGLQCDDHGYDQSNPQEGPVLNDDYELP</sequence>
<accession>A0A919GQM8</accession>
<keyword evidence="5" id="KW-1185">Reference proteome</keyword>
<evidence type="ECO:0000259" key="3">
    <source>
        <dbReference type="Pfam" id="PF09362"/>
    </source>
</evidence>
<organism evidence="4 5">
    <name type="scientific">Streptomyces sulfonofaciens</name>
    <dbReference type="NCBI Taxonomy" id="68272"/>
    <lineage>
        <taxon>Bacteria</taxon>
        <taxon>Bacillati</taxon>
        <taxon>Actinomycetota</taxon>
        <taxon>Actinomycetes</taxon>
        <taxon>Kitasatosporales</taxon>
        <taxon>Streptomycetaceae</taxon>
        <taxon>Streptomyces</taxon>
    </lineage>
</organism>
<feature type="region of interest" description="Disordered" evidence="1">
    <location>
        <begin position="353"/>
        <end position="372"/>
    </location>
</feature>
<feature type="domain" description="DUF1996" evidence="3">
    <location>
        <begin position="116"/>
        <end position="330"/>
    </location>
</feature>
<protein>
    <recommendedName>
        <fullName evidence="3">DUF1996 domain-containing protein</fullName>
    </recommendedName>
</protein>
<dbReference type="Pfam" id="PF09362">
    <property type="entry name" value="DUF1996"/>
    <property type="match status" value="1"/>
</dbReference>
<dbReference type="RefSeq" id="WP_189939244.1">
    <property type="nucleotide sequence ID" value="NZ_BNCD01000049.1"/>
</dbReference>
<dbReference type="Proteomes" id="UP000603708">
    <property type="component" value="Unassembled WGS sequence"/>
</dbReference>